<evidence type="ECO:0000313" key="2">
    <source>
        <dbReference type="EMBL" id="RDX01553.1"/>
    </source>
</evidence>
<name>A0A3D8TS11_9LIST</name>
<dbReference type="Proteomes" id="UP000257055">
    <property type="component" value="Unassembled WGS sequence"/>
</dbReference>
<accession>A0A3D8TS11</accession>
<reference evidence="3" key="1">
    <citation type="submission" date="2015-04" db="EMBL/GenBank/DDBJ databases">
        <authorList>
            <person name="Schardt J."/>
            <person name="Mueller-Herbst S."/>
            <person name="Scherer S."/>
            <person name="Huptas C."/>
        </authorList>
    </citation>
    <scope>NUCLEOTIDE SEQUENCE [LARGE SCALE GENOMIC DNA]</scope>
    <source>
        <strain evidence="3">Kiel-L1</strain>
    </source>
</reference>
<gene>
    <name evidence="2" type="ORF">UR08_10575</name>
</gene>
<keyword evidence="1" id="KW-0079">Bacteriocin immunity</keyword>
<evidence type="ECO:0000313" key="3">
    <source>
        <dbReference type="Proteomes" id="UP000257055"/>
    </source>
</evidence>
<dbReference type="EMBL" id="LARY01000002">
    <property type="protein sequence ID" value="RDX01553.1"/>
    <property type="molecule type" value="Genomic_DNA"/>
</dbReference>
<proteinExistence type="predicted"/>
<protein>
    <submittedName>
        <fullName evidence="2">Immunity protein</fullName>
    </submittedName>
</protein>
<dbReference type="Pfam" id="PF08951">
    <property type="entry name" value="EntA_Immun"/>
    <property type="match status" value="1"/>
</dbReference>
<dbReference type="Gene3D" id="1.20.1440.50">
    <property type="entry name" value="Ta0600-like"/>
    <property type="match status" value="1"/>
</dbReference>
<dbReference type="InterPro" id="IPR015046">
    <property type="entry name" value="LciA_Immunity-like"/>
</dbReference>
<keyword evidence="3" id="KW-1185">Reference proteome</keyword>
<comment type="caution">
    <text evidence="2">The sequence shown here is derived from an EMBL/GenBank/DDBJ whole genome shotgun (WGS) entry which is preliminary data.</text>
</comment>
<dbReference type="AlphaFoldDB" id="A0A3D8TS11"/>
<organism evidence="2 3">
    <name type="scientific">Listeria kieliensis</name>
    <dbReference type="NCBI Taxonomy" id="1621700"/>
    <lineage>
        <taxon>Bacteria</taxon>
        <taxon>Bacillati</taxon>
        <taxon>Bacillota</taxon>
        <taxon>Bacilli</taxon>
        <taxon>Bacillales</taxon>
        <taxon>Listeriaceae</taxon>
        <taxon>Listeria</taxon>
    </lineage>
</organism>
<sequence>MESKEIVHELYNDISKNSETDMEEVKEVLLKVYNKLDRVKDDAPLINRLANFLYFKAFTEKLKFTRNQEELINKLAQIGGRAGLNGAYRSDYSSKGQFD</sequence>
<dbReference type="SUPFAM" id="SSF109797">
    <property type="entry name" value="Bacteriocin immunity protein-like"/>
    <property type="match status" value="1"/>
</dbReference>
<dbReference type="InterPro" id="IPR023130">
    <property type="entry name" value="Ta0600-like_sf"/>
</dbReference>
<evidence type="ECO:0000256" key="1">
    <source>
        <dbReference type="ARBA" id="ARBA00023025"/>
    </source>
</evidence>
<dbReference type="GO" id="GO:0030153">
    <property type="term" value="P:bacteriocin immunity"/>
    <property type="evidence" value="ECO:0007669"/>
    <property type="project" value="UniProtKB-KW"/>
</dbReference>